<keyword evidence="1" id="KW-0472">Membrane</keyword>
<dbReference type="RefSeq" id="WP_306411873.1">
    <property type="nucleotide sequence ID" value="NZ_JANFPI010000004.1"/>
</dbReference>
<reference evidence="3" key="1">
    <citation type="submission" date="2022-07" db="EMBL/GenBank/DDBJ databases">
        <title>Ectorhizobium quercum gen.nov., sp. nov.</title>
        <authorList>
            <person name="Ma T."/>
            <person name="Li Y."/>
        </authorList>
    </citation>
    <scope>NUCLEOTIDE SEQUENCE</scope>
    <source>
        <strain evidence="3">BDR2-2</strain>
    </source>
</reference>
<evidence type="ECO:0000313" key="4">
    <source>
        <dbReference type="Proteomes" id="UP001208771"/>
    </source>
</evidence>
<dbReference type="Proteomes" id="UP001208771">
    <property type="component" value="Unassembled WGS sequence"/>
</dbReference>
<evidence type="ECO:0000256" key="1">
    <source>
        <dbReference type="SAM" id="Phobius"/>
    </source>
</evidence>
<dbReference type="AlphaFoldDB" id="A0AAE3N2I1"/>
<evidence type="ECO:0000313" key="3">
    <source>
        <dbReference type="EMBL" id="MCX8998085.1"/>
    </source>
</evidence>
<feature type="domain" description="KTSC" evidence="2">
    <location>
        <begin position="7"/>
        <end position="62"/>
    </location>
</feature>
<feature type="transmembrane region" description="Helical" evidence="1">
    <location>
        <begin position="79"/>
        <end position="100"/>
    </location>
</feature>
<gene>
    <name evidence="3" type="ORF">NOF55_13320</name>
</gene>
<organism evidence="3 4">
    <name type="scientific">Ectorhizobium quercum</name>
    <dbReference type="NCBI Taxonomy" id="2965071"/>
    <lineage>
        <taxon>Bacteria</taxon>
        <taxon>Pseudomonadati</taxon>
        <taxon>Pseudomonadota</taxon>
        <taxon>Alphaproteobacteria</taxon>
        <taxon>Hyphomicrobiales</taxon>
        <taxon>Rhizobiaceae</taxon>
        <taxon>Ectorhizobium</taxon>
    </lineage>
</organism>
<accession>A0AAE3N2I1</accession>
<dbReference type="Pfam" id="PF13619">
    <property type="entry name" value="KTSC"/>
    <property type="match status" value="1"/>
</dbReference>
<keyword evidence="1" id="KW-0812">Transmembrane</keyword>
<comment type="caution">
    <text evidence="3">The sequence shown here is derived from an EMBL/GenBank/DDBJ whole genome shotgun (WGS) entry which is preliminary data.</text>
</comment>
<sequence length="103" mass="11658">MDWVNIKSRKIKLARYNERSRRLDVTLSNGRVVEHMDIAPHVFRGLLESPEPSFYYRYYIKPTAVRSAAGHAQAPVRRVVLVVTAFCVVGLALVLISSRFGGL</sequence>
<keyword evidence="4" id="KW-1185">Reference proteome</keyword>
<dbReference type="EMBL" id="JANFPI010000004">
    <property type="protein sequence ID" value="MCX8998085.1"/>
    <property type="molecule type" value="Genomic_DNA"/>
</dbReference>
<name>A0AAE3N2I1_9HYPH</name>
<keyword evidence="1" id="KW-1133">Transmembrane helix</keyword>
<evidence type="ECO:0000259" key="2">
    <source>
        <dbReference type="Pfam" id="PF13619"/>
    </source>
</evidence>
<dbReference type="InterPro" id="IPR025309">
    <property type="entry name" value="KTSC_dom"/>
</dbReference>
<protein>
    <submittedName>
        <fullName evidence="3">KTSC domain-containing protein</fullName>
    </submittedName>
</protein>
<proteinExistence type="predicted"/>